<protein>
    <submittedName>
        <fullName evidence="5">Glycerol-3-phosphate cytidylyltransferase</fullName>
    </submittedName>
</protein>
<dbReference type="EMBL" id="QRON01000002">
    <property type="protein sequence ID" value="RHL29875.1"/>
    <property type="molecule type" value="Genomic_DNA"/>
</dbReference>
<dbReference type="SUPFAM" id="SSF51735">
    <property type="entry name" value="NAD(P)-binding Rossmann-fold domains"/>
    <property type="match status" value="1"/>
</dbReference>
<gene>
    <name evidence="5" type="ORF">DW028_04435</name>
</gene>
<dbReference type="Gene3D" id="3.40.50.620">
    <property type="entry name" value="HUPs"/>
    <property type="match status" value="1"/>
</dbReference>
<accession>A0A415K0M6</accession>
<dbReference type="InterPro" id="IPR036291">
    <property type="entry name" value="NAD(P)-bd_dom_sf"/>
</dbReference>
<feature type="domain" description="Cytidyltransferase-like" evidence="4">
    <location>
        <begin position="5"/>
        <end position="125"/>
    </location>
</feature>
<dbReference type="InterPro" id="IPR000683">
    <property type="entry name" value="Gfo/Idh/MocA-like_OxRdtase_N"/>
</dbReference>
<name>A0A415K0M6_9FIRM</name>
<dbReference type="PANTHER" id="PTHR22604">
    <property type="entry name" value="OXIDOREDUCTASES"/>
    <property type="match status" value="1"/>
</dbReference>
<keyword evidence="5" id="KW-0548">Nucleotidyltransferase</keyword>
<evidence type="ECO:0000313" key="6">
    <source>
        <dbReference type="Proteomes" id="UP000283297"/>
    </source>
</evidence>
<dbReference type="GO" id="GO:0016779">
    <property type="term" value="F:nucleotidyltransferase activity"/>
    <property type="evidence" value="ECO:0007669"/>
    <property type="project" value="UniProtKB-KW"/>
</dbReference>
<dbReference type="Pfam" id="PF01408">
    <property type="entry name" value="GFO_IDH_MocA"/>
    <property type="match status" value="1"/>
</dbReference>
<feature type="domain" description="Gfo/Idh/MocA-like oxidoreductase N-terminal" evidence="3">
    <location>
        <begin position="131"/>
        <end position="242"/>
    </location>
</feature>
<comment type="similarity">
    <text evidence="1">Belongs to the Gfo/Idh/MocA family.</text>
</comment>
<sequence length="449" mass="50539">MVKVITYGTYDLLHYGHIRLLERAKALGDYLIVGVTADDFDKTRGKINVQQSLMERIEAVRATGLADEIIIEEYEGQKIDDIRKYNIDIFTVGSDWKGKFDYLNEYCKVVYLDRTQGVSSSELRAEKRKVKIGLVGETSVISKFANECAVVNGIELAGVCTSNSSLVDEINDFSGVITESYENLLKHVDAVYLFSAPALHYEQIKKALDMGKHVLCETPVALTLEQSARLHQMAQDKGCILMDAVKTAYATAYSRLLLLAKSGKIGKVVSVDVAATSLREIKEIQNDKIDSTWNSICEWGSIGMLPVFQLLGTEYKRKMITSMFSNHEKSFDIFSKIDFVYDNAVASVRVGKGVKSEGELIISGTQGYIYVPAPWWKTDYFEVRYENPADNKRYFYQLDGEGIRYEIAAFVKAIETGKSGTYVDRNVSDAICSVIEDFYNRKDFEELKA</sequence>
<dbReference type="GO" id="GO:0000166">
    <property type="term" value="F:nucleotide binding"/>
    <property type="evidence" value="ECO:0007669"/>
    <property type="project" value="InterPro"/>
</dbReference>
<dbReference type="SUPFAM" id="SSF55347">
    <property type="entry name" value="Glyceraldehyde-3-phosphate dehydrogenase-like, C-terminal domain"/>
    <property type="match status" value="1"/>
</dbReference>
<dbReference type="InterPro" id="IPR004821">
    <property type="entry name" value="Cyt_trans-like"/>
</dbReference>
<dbReference type="Gene3D" id="3.30.360.10">
    <property type="entry name" value="Dihydrodipicolinate Reductase, domain 2"/>
    <property type="match status" value="1"/>
</dbReference>
<evidence type="ECO:0000259" key="4">
    <source>
        <dbReference type="Pfam" id="PF01467"/>
    </source>
</evidence>
<reference evidence="5 6" key="1">
    <citation type="submission" date="2018-08" db="EMBL/GenBank/DDBJ databases">
        <title>A genome reference for cultivated species of the human gut microbiota.</title>
        <authorList>
            <person name="Zou Y."/>
            <person name="Xue W."/>
            <person name="Luo G."/>
        </authorList>
    </citation>
    <scope>NUCLEOTIDE SEQUENCE [LARGE SCALE GENOMIC DNA]</scope>
    <source>
        <strain evidence="5 6">AF38-24</strain>
    </source>
</reference>
<evidence type="ECO:0000259" key="3">
    <source>
        <dbReference type="Pfam" id="PF01408"/>
    </source>
</evidence>
<evidence type="ECO:0000256" key="2">
    <source>
        <dbReference type="ARBA" id="ARBA00023002"/>
    </source>
</evidence>
<dbReference type="NCBIfam" id="TIGR00125">
    <property type="entry name" value="cyt_tran_rel"/>
    <property type="match status" value="1"/>
</dbReference>
<dbReference type="SUPFAM" id="SSF52374">
    <property type="entry name" value="Nucleotidylyl transferase"/>
    <property type="match status" value="1"/>
</dbReference>
<comment type="caution">
    <text evidence="5">The sequence shown here is derived from an EMBL/GenBank/DDBJ whole genome shotgun (WGS) entry which is preliminary data.</text>
</comment>
<dbReference type="InterPro" id="IPR014729">
    <property type="entry name" value="Rossmann-like_a/b/a_fold"/>
</dbReference>
<evidence type="ECO:0000313" key="5">
    <source>
        <dbReference type="EMBL" id="RHL29875.1"/>
    </source>
</evidence>
<dbReference type="Pfam" id="PF01467">
    <property type="entry name" value="CTP_transf_like"/>
    <property type="match status" value="1"/>
</dbReference>
<proteinExistence type="inferred from homology"/>
<dbReference type="AlphaFoldDB" id="A0A415K0M6"/>
<dbReference type="Gene3D" id="3.40.50.720">
    <property type="entry name" value="NAD(P)-binding Rossmann-like Domain"/>
    <property type="match status" value="1"/>
</dbReference>
<dbReference type="RefSeq" id="WP_118369527.1">
    <property type="nucleotide sequence ID" value="NZ_QRON01000002.1"/>
</dbReference>
<dbReference type="GO" id="GO:0016491">
    <property type="term" value="F:oxidoreductase activity"/>
    <property type="evidence" value="ECO:0007669"/>
    <property type="project" value="UniProtKB-KW"/>
</dbReference>
<dbReference type="PANTHER" id="PTHR22604:SF105">
    <property type="entry name" value="TRANS-1,2-DIHYDROBENZENE-1,2-DIOL DEHYDROGENASE"/>
    <property type="match status" value="1"/>
</dbReference>
<keyword evidence="2" id="KW-0560">Oxidoreductase</keyword>
<dbReference type="Proteomes" id="UP000283297">
    <property type="component" value="Unassembled WGS sequence"/>
</dbReference>
<keyword evidence="5" id="KW-0808">Transferase</keyword>
<evidence type="ECO:0000256" key="1">
    <source>
        <dbReference type="ARBA" id="ARBA00010928"/>
    </source>
</evidence>
<dbReference type="InterPro" id="IPR050984">
    <property type="entry name" value="Gfo/Idh/MocA_domain"/>
</dbReference>
<organism evidence="5 6">
    <name type="scientific">Agathobacter rectalis</name>
    <dbReference type="NCBI Taxonomy" id="39491"/>
    <lineage>
        <taxon>Bacteria</taxon>
        <taxon>Bacillati</taxon>
        <taxon>Bacillota</taxon>
        <taxon>Clostridia</taxon>
        <taxon>Lachnospirales</taxon>
        <taxon>Lachnospiraceae</taxon>
        <taxon>Agathobacter</taxon>
    </lineage>
</organism>